<proteinExistence type="predicted"/>
<gene>
    <name evidence="1" type="ORF">ACFSR1_12890</name>
</gene>
<organism evidence="1 2">
    <name type="scientific">Aquimarina rubra</name>
    <dbReference type="NCBI Taxonomy" id="1920033"/>
    <lineage>
        <taxon>Bacteria</taxon>
        <taxon>Pseudomonadati</taxon>
        <taxon>Bacteroidota</taxon>
        <taxon>Flavobacteriia</taxon>
        <taxon>Flavobacteriales</taxon>
        <taxon>Flavobacteriaceae</taxon>
        <taxon>Aquimarina</taxon>
    </lineage>
</organism>
<comment type="caution">
    <text evidence="1">The sequence shown here is derived from an EMBL/GenBank/DDBJ whole genome shotgun (WGS) entry which is preliminary data.</text>
</comment>
<dbReference type="RefSeq" id="WP_378293109.1">
    <property type="nucleotide sequence ID" value="NZ_JBHULE010000019.1"/>
</dbReference>
<dbReference type="PROSITE" id="PS51257">
    <property type="entry name" value="PROKAR_LIPOPROTEIN"/>
    <property type="match status" value="1"/>
</dbReference>
<evidence type="ECO:0000313" key="2">
    <source>
        <dbReference type="Proteomes" id="UP001597319"/>
    </source>
</evidence>
<evidence type="ECO:0000313" key="1">
    <source>
        <dbReference type="EMBL" id="MFD2563568.1"/>
    </source>
</evidence>
<sequence length="300" mass="35753">MMKPKSLLIILICVLFSCKNQKNDESKKSLTSFDKILKRALVNGYYEQINDDLGIIIYQEKIFVLSSSLDKVQNMFLLHFIKKDKGFVNRDFNFEPGMIKSSELNLFKNLVVIQKDFPNVDFESVRIGQYIRNDKGEPSNVWVRQIIKDKILTSSKRYKNEFKEQINLNILDEDFKKSLKTGKFFKNKWGDYILLSDTYIYFIVQSDRNLDDKFMLHFVKNDNTFENRSFSFSSKNFQDFLEMPYSKLRIARVKIPYISDQFLKIRIGQYNSEGNIWVQELIIREIEENELLKYNNEFLK</sequence>
<evidence type="ECO:0008006" key="3">
    <source>
        <dbReference type="Google" id="ProtNLM"/>
    </source>
</evidence>
<protein>
    <recommendedName>
        <fullName evidence="3">DUF4292 domain-containing protein</fullName>
    </recommendedName>
</protein>
<dbReference type="Proteomes" id="UP001597319">
    <property type="component" value="Unassembled WGS sequence"/>
</dbReference>
<dbReference type="EMBL" id="JBHULE010000019">
    <property type="protein sequence ID" value="MFD2563568.1"/>
    <property type="molecule type" value="Genomic_DNA"/>
</dbReference>
<keyword evidence="2" id="KW-1185">Reference proteome</keyword>
<name>A0ABW5LF88_9FLAO</name>
<accession>A0ABW5LF88</accession>
<reference evidence="2" key="1">
    <citation type="journal article" date="2019" name="Int. J. Syst. Evol. Microbiol.">
        <title>The Global Catalogue of Microorganisms (GCM) 10K type strain sequencing project: providing services to taxonomists for standard genome sequencing and annotation.</title>
        <authorList>
            <consortium name="The Broad Institute Genomics Platform"/>
            <consortium name="The Broad Institute Genome Sequencing Center for Infectious Disease"/>
            <person name="Wu L."/>
            <person name="Ma J."/>
        </authorList>
    </citation>
    <scope>NUCLEOTIDE SEQUENCE [LARGE SCALE GENOMIC DNA]</scope>
    <source>
        <strain evidence="2">KCTC 52274</strain>
    </source>
</reference>